<name>A0ABV3MB38_9ENTE</name>
<keyword evidence="3" id="KW-0808">Transferase</keyword>
<keyword evidence="4" id="KW-0949">S-adenosyl-L-methionine</keyword>
<evidence type="ECO:0000256" key="7">
    <source>
        <dbReference type="ARBA" id="ARBA00047942"/>
    </source>
</evidence>
<dbReference type="Proteomes" id="UP001554047">
    <property type="component" value="Unassembled WGS sequence"/>
</dbReference>
<feature type="domain" description="Type II methyltransferase M.TaqI-like" evidence="8">
    <location>
        <begin position="79"/>
        <end position="213"/>
    </location>
</feature>
<dbReference type="PRINTS" id="PR00507">
    <property type="entry name" value="N12N6MTFRASE"/>
</dbReference>
<protein>
    <recommendedName>
        <fullName evidence="1">site-specific DNA-methyltransferase (adenine-specific)</fullName>
        <ecNumber evidence="1">2.1.1.72</ecNumber>
    </recommendedName>
</protein>
<gene>
    <name evidence="9" type="ORF">AB1I55_00875</name>
</gene>
<evidence type="ECO:0000256" key="6">
    <source>
        <dbReference type="ARBA" id="ARBA00023125"/>
    </source>
</evidence>
<sequence>MLNKCQIFTPTEYVNKLLEIIGYTGAKILNKSVLENSCGDGKILVEVVDRYIKEALGADYSNSQIIKALEQNILGFEIDGNVLSKCISNLDAKALEYSISGVKWNISSKDYLKTAINTKVDYVIGNPPYIMYQDIEIEERIYLKEHFESCKTGKFDYCYAFIEKSYADINKYTGKMVYLIPSSIFKNSFGQNLRDIMIDSLVSIHDYKISSVFSNATTSSAIIYLNNKCTMESFEYFDIDFNDNILLEKKTMKHKKWLFSNKKIEKGNVKFSDHFEVANSVATLLNEAYVIKQYEEDVDQKLIQVGDSKIEKSITKIAGSPRALSKGREELIIFPYEYKDGELVKYMEDEFSRKFPYACEYLKIFKEKLANRNSDKNAKWFEYGRSQALAHLNHPKLLVSSVITNEVLVYELDIDAIPYSGFYITSKGKLGLDMAKKILESSNFFQYLNTHGINANGKSIRFSVNDIKDYIIDSYL</sequence>
<comment type="catalytic activity">
    <reaction evidence="7">
        <text>a 2'-deoxyadenosine in DNA + S-adenosyl-L-methionine = an N(6)-methyl-2'-deoxyadenosine in DNA + S-adenosyl-L-homocysteine + H(+)</text>
        <dbReference type="Rhea" id="RHEA:15197"/>
        <dbReference type="Rhea" id="RHEA-COMP:12418"/>
        <dbReference type="Rhea" id="RHEA-COMP:12419"/>
        <dbReference type="ChEBI" id="CHEBI:15378"/>
        <dbReference type="ChEBI" id="CHEBI:57856"/>
        <dbReference type="ChEBI" id="CHEBI:59789"/>
        <dbReference type="ChEBI" id="CHEBI:90615"/>
        <dbReference type="ChEBI" id="CHEBI:90616"/>
        <dbReference type="EC" id="2.1.1.72"/>
    </reaction>
</comment>
<reference evidence="9 10" key="1">
    <citation type="submission" date="2024-05" db="EMBL/GenBank/DDBJ databases">
        <title>Human gut microbiome strain richness.</title>
        <authorList>
            <person name="Chen-Liaw A."/>
        </authorList>
    </citation>
    <scope>NUCLEOTIDE SEQUENCE [LARGE SCALE GENOMIC DNA]</scope>
    <source>
        <strain evidence="9 10">J1100102st1_G3_J1100102_180507</strain>
    </source>
</reference>
<dbReference type="PANTHER" id="PTHR33841">
    <property type="entry name" value="DNA METHYLTRANSFERASE YEEA-RELATED"/>
    <property type="match status" value="1"/>
</dbReference>
<dbReference type="Gene3D" id="3.40.50.150">
    <property type="entry name" value="Vaccinia Virus protein VP39"/>
    <property type="match status" value="1"/>
</dbReference>
<evidence type="ECO:0000313" key="9">
    <source>
        <dbReference type="EMBL" id="MEW3464649.1"/>
    </source>
</evidence>
<evidence type="ECO:0000256" key="4">
    <source>
        <dbReference type="ARBA" id="ARBA00022691"/>
    </source>
</evidence>
<dbReference type="RefSeq" id="WP_196043719.1">
    <property type="nucleotide sequence ID" value="NZ_JBFDTA010000001.1"/>
</dbReference>
<accession>A0ABV3MB38</accession>
<dbReference type="PROSITE" id="PS00092">
    <property type="entry name" value="N6_MTASE"/>
    <property type="match status" value="1"/>
</dbReference>
<keyword evidence="10" id="KW-1185">Reference proteome</keyword>
<evidence type="ECO:0000256" key="5">
    <source>
        <dbReference type="ARBA" id="ARBA00022747"/>
    </source>
</evidence>
<keyword evidence="6" id="KW-0238">DNA-binding</keyword>
<dbReference type="InterPro" id="IPR029063">
    <property type="entry name" value="SAM-dependent_MTases_sf"/>
</dbReference>
<dbReference type="GO" id="GO:0032259">
    <property type="term" value="P:methylation"/>
    <property type="evidence" value="ECO:0007669"/>
    <property type="project" value="UniProtKB-KW"/>
</dbReference>
<evidence type="ECO:0000313" key="10">
    <source>
        <dbReference type="Proteomes" id="UP001554047"/>
    </source>
</evidence>
<evidence type="ECO:0000256" key="1">
    <source>
        <dbReference type="ARBA" id="ARBA00011900"/>
    </source>
</evidence>
<dbReference type="EMBL" id="JBFDTB010000001">
    <property type="protein sequence ID" value="MEW3464649.1"/>
    <property type="molecule type" value="Genomic_DNA"/>
</dbReference>
<keyword evidence="2 9" id="KW-0489">Methyltransferase</keyword>
<keyword evidence="5" id="KW-0680">Restriction system</keyword>
<dbReference type="InterPro" id="IPR050953">
    <property type="entry name" value="N4_N6_ade-DNA_methylase"/>
</dbReference>
<dbReference type="InterPro" id="IPR002052">
    <property type="entry name" value="DNA_methylase_N6_adenine_CS"/>
</dbReference>
<evidence type="ECO:0000256" key="2">
    <source>
        <dbReference type="ARBA" id="ARBA00022603"/>
    </source>
</evidence>
<evidence type="ECO:0000256" key="3">
    <source>
        <dbReference type="ARBA" id="ARBA00022679"/>
    </source>
</evidence>
<dbReference type="GO" id="GO:0008168">
    <property type="term" value="F:methyltransferase activity"/>
    <property type="evidence" value="ECO:0007669"/>
    <property type="project" value="UniProtKB-KW"/>
</dbReference>
<dbReference type="InterPro" id="IPR011639">
    <property type="entry name" value="MethylTrfase_TaqI-like_dom"/>
</dbReference>
<comment type="caution">
    <text evidence="9">The sequence shown here is derived from an EMBL/GenBank/DDBJ whole genome shotgun (WGS) entry which is preliminary data.</text>
</comment>
<evidence type="ECO:0000259" key="8">
    <source>
        <dbReference type="Pfam" id="PF07669"/>
    </source>
</evidence>
<organism evidence="9 10">
    <name type="scientific">Enterococcus entomosocium</name>
    <dbReference type="NCBI Taxonomy" id="3034352"/>
    <lineage>
        <taxon>Bacteria</taxon>
        <taxon>Bacillati</taxon>
        <taxon>Bacillota</taxon>
        <taxon>Bacilli</taxon>
        <taxon>Lactobacillales</taxon>
        <taxon>Enterococcaceae</taxon>
        <taxon>Enterococcus</taxon>
    </lineage>
</organism>
<proteinExistence type="predicted"/>
<dbReference type="EC" id="2.1.1.72" evidence="1"/>
<dbReference type="PANTHER" id="PTHR33841:SF6">
    <property type="entry name" value="TYPE II METHYLTRANSFERASE M.HINDII"/>
    <property type="match status" value="1"/>
</dbReference>
<dbReference type="Pfam" id="PF07669">
    <property type="entry name" value="Eco57I"/>
    <property type="match status" value="1"/>
</dbReference>
<dbReference type="SUPFAM" id="SSF53335">
    <property type="entry name" value="S-adenosyl-L-methionine-dependent methyltransferases"/>
    <property type="match status" value="1"/>
</dbReference>